<evidence type="ECO:0000313" key="1">
    <source>
        <dbReference type="EMBL" id="PPC75109.1"/>
    </source>
</evidence>
<dbReference type="InterPro" id="IPR011256">
    <property type="entry name" value="Reg_factor_effector_dom_sf"/>
</dbReference>
<dbReference type="OrthoDB" id="5471282at2"/>
<dbReference type="AlphaFoldDB" id="A0A2S5KKR4"/>
<evidence type="ECO:0000313" key="2">
    <source>
        <dbReference type="Proteomes" id="UP000238196"/>
    </source>
</evidence>
<dbReference type="Gene3D" id="3.20.80.10">
    <property type="entry name" value="Regulatory factor, effector binding domain"/>
    <property type="match status" value="1"/>
</dbReference>
<reference evidence="1 2" key="1">
    <citation type="submission" date="2018-02" db="EMBL/GenBank/DDBJ databases">
        <title>novel marine gammaproteobacteria from coastal saline agro ecosystem.</title>
        <authorList>
            <person name="Krishnan R."/>
            <person name="Ramesh Kumar N."/>
        </authorList>
    </citation>
    <scope>NUCLEOTIDE SEQUENCE [LARGE SCALE GENOMIC DNA]</scope>
    <source>
        <strain evidence="1 2">228</strain>
    </source>
</reference>
<organism evidence="1 2">
    <name type="scientific">Proteobacteria bacterium 228</name>
    <dbReference type="NCBI Taxonomy" id="2083153"/>
    <lineage>
        <taxon>Bacteria</taxon>
        <taxon>Pseudomonadati</taxon>
        <taxon>Pseudomonadota</taxon>
    </lineage>
</organism>
<sequence length="155" mass="16804">MPTSQVELQEIPAFTGVALRKTMTLKQIPDFAGEALPVIHDDMKRLDLHCAGPAVFIYYGADGSADTEFELVVVQPVVAAGGALERCEYFHASAFKCATLEYVGPMSGIGEGWHQLVAAVHSQGHHPSVECREVYSHWVALGSDENVTALQMGYL</sequence>
<comment type="caution">
    <text evidence="1">The sequence shown here is derived from an EMBL/GenBank/DDBJ whole genome shotgun (WGS) entry which is preliminary data.</text>
</comment>
<accession>A0A2S5KKR4</accession>
<dbReference type="EMBL" id="PRLP01000109">
    <property type="protein sequence ID" value="PPC75109.1"/>
    <property type="molecule type" value="Genomic_DNA"/>
</dbReference>
<proteinExistence type="predicted"/>
<protein>
    <submittedName>
        <fullName evidence="1">Uncharacterized protein</fullName>
    </submittedName>
</protein>
<gene>
    <name evidence="1" type="ORF">C4K68_22360</name>
</gene>
<dbReference type="SUPFAM" id="SSF55136">
    <property type="entry name" value="Probable bacterial effector-binding domain"/>
    <property type="match status" value="1"/>
</dbReference>
<dbReference type="Proteomes" id="UP000238196">
    <property type="component" value="Unassembled WGS sequence"/>
</dbReference>
<name>A0A2S5KKR4_9PROT</name>